<comment type="caution">
    <text evidence="1">The sequence shown here is derived from an EMBL/GenBank/DDBJ whole genome shotgun (WGS) entry which is preliminary data.</text>
</comment>
<name>A0A0R1UFE7_9LACO</name>
<dbReference type="Pfam" id="PF10978">
    <property type="entry name" value="DUF2785"/>
    <property type="match status" value="1"/>
</dbReference>
<gene>
    <name evidence="1" type="ORF">FC43_GL000469</name>
</gene>
<dbReference type="Proteomes" id="UP000050816">
    <property type="component" value="Unassembled WGS sequence"/>
</dbReference>
<reference evidence="1 2" key="1">
    <citation type="journal article" date="2015" name="Genome Announc.">
        <title>Expanding the biotechnology potential of lactobacilli through comparative genomics of 213 strains and associated genera.</title>
        <authorList>
            <person name="Sun Z."/>
            <person name="Harris H.M."/>
            <person name="McCann A."/>
            <person name="Guo C."/>
            <person name="Argimon S."/>
            <person name="Zhang W."/>
            <person name="Yang X."/>
            <person name="Jeffery I.B."/>
            <person name="Cooney J.C."/>
            <person name="Kagawa T.F."/>
            <person name="Liu W."/>
            <person name="Song Y."/>
            <person name="Salvetti E."/>
            <person name="Wrobel A."/>
            <person name="Rasinkangas P."/>
            <person name="Parkhill J."/>
            <person name="Rea M.C."/>
            <person name="O'Sullivan O."/>
            <person name="Ritari J."/>
            <person name="Douillard F.P."/>
            <person name="Paul Ross R."/>
            <person name="Yang R."/>
            <person name="Briner A.E."/>
            <person name="Felis G.E."/>
            <person name="de Vos W.M."/>
            <person name="Barrangou R."/>
            <person name="Klaenhammer T.R."/>
            <person name="Caufield P.W."/>
            <person name="Cui Y."/>
            <person name="Zhang H."/>
            <person name="O'Toole P.W."/>
        </authorList>
    </citation>
    <scope>NUCLEOTIDE SEQUENCE [LARGE SCALE GENOMIC DNA]</scope>
    <source>
        <strain evidence="1 2">DSM 15946</strain>
    </source>
</reference>
<organism evidence="1 2">
    <name type="scientific">Limosilactobacillus ingluviei DSM 15946</name>
    <dbReference type="NCBI Taxonomy" id="1423760"/>
    <lineage>
        <taxon>Bacteria</taxon>
        <taxon>Bacillati</taxon>
        <taxon>Bacillota</taxon>
        <taxon>Bacilli</taxon>
        <taxon>Lactobacillales</taxon>
        <taxon>Lactobacillaceae</taxon>
        <taxon>Limosilactobacillus</taxon>
    </lineage>
</organism>
<sequence>MKEFGEFERQAVMIHEQLAAGEIYYEARDQLAKLADKLKGHRRTPRETPTVNPVFIVEMHLMMTDGAPQASSVSDDFLADLLVAIQTADGHLRHQVVSWMNWAIDHHRLTNDQLQWLAVQLSQSKYLYDHLLERNSPGVYARSLTLVLLRFVLYAARQQERQIEVATLKRLSNRLVVAMLGEKDLRGFVEGAGWVQTFAAYAGLCNEICADERLNRGDKLFLVAAYLVAYRRLRAPLTMGEPDEGAAFIAQAVKTHPLYARYFIEDLKAWRQEMDKQDPNKPATWHRVFNYRHLLQLLLLDSALPAQVVQAIMEQENRG</sequence>
<accession>A0A0R1UFE7</accession>
<proteinExistence type="predicted"/>
<dbReference type="AlphaFoldDB" id="A0A0R1UFE7"/>
<evidence type="ECO:0000313" key="1">
    <source>
        <dbReference type="EMBL" id="KRL92124.1"/>
    </source>
</evidence>
<dbReference type="EMBL" id="AZFK01000011">
    <property type="protein sequence ID" value="KRL92124.1"/>
    <property type="molecule type" value="Genomic_DNA"/>
</dbReference>
<protein>
    <recommendedName>
        <fullName evidence="3">DUF2785 domain-containing protein</fullName>
    </recommendedName>
</protein>
<dbReference type="RefSeq" id="WP_056953691.1">
    <property type="nucleotide sequence ID" value="NZ_AZFK01000011.1"/>
</dbReference>
<evidence type="ECO:0000313" key="2">
    <source>
        <dbReference type="Proteomes" id="UP000050816"/>
    </source>
</evidence>
<dbReference type="PATRIC" id="fig|1423760.3.peg.488"/>
<evidence type="ECO:0008006" key="3">
    <source>
        <dbReference type="Google" id="ProtNLM"/>
    </source>
</evidence>
<dbReference type="InterPro" id="IPR021247">
    <property type="entry name" value="DUF2785"/>
</dbReference>